<sequence length="453" mass="51928">MASLNFSDSKPLPKPALMLKDYLLDDLSSCSSNGFRSYPRRQCCTTVRFLLEIDLKTRDSSNHSKRLLISSKSKAASSTTVSALQRASEAVINAVKLLPFPSVKSPSSQKQKKPNKKAILPRSLSRKIWRRSFWKKTDKEIQRWKSFRDLLEEKQLPSDFSPSITTISTSHDSNSNGNSWSDSDFTSDYLQCSSGNSENSCENDVVESTRHLPEKVVSKRVGVEATTTTNSVENTKWPNEEEKELFSPVSVLDFPFDIDEDEASSPFQCTLARMEGTKQNVMQKIRRFESLAQLEPVDLEKRMALSELSDESLESPLQTCSVSIQGSLMFDKEQEENETEQKAKELLKLMKATIPSSNHLNFNAYTLLLDFFRERITNEFNYELLSVAKDWMNGHPSELLMEWEVQRNRQAYIRDMEKGGRWRKLDEDIEEVVMELEVEVFASLMNELLLDLF</sequence>
<evidence type="ECO:0000313" key="1">
    <source>
        <dbReference type="EMBL" id="MPA71663.1"/>
    </source>
</evidence>
<gene>
    <name evidence="1" type="ORF">Din_041104</name>
</gene>
<evidence type="ECO:0008006" key="2">
    <source>
        <dbReference type="Google" id="ProtNLM"/>
    </source>
</evidence>
<name>A0A5B7BX22_DAVIN</name>
<dbReference type="PANTHER" id="PTHR33623:SF4">
    <property type="entry name" value="DUF4378 DOMAIN-CONTAINING PROTEIN"/>
    <property type="match status" value="1"/>
</dbReference>
<accession>A0A5B7BX22</accession>
<dbReference type="EMBL" id="GHES01041104">
    <property type="protein sequence ID" value="MPA71663.1"/>
    <property type="molecule type" value="Transcribed_RNA"/>
</dbReference>
<protein>
    <recommendedName>
        <fullName evidence="2">DUF4378 domain-containing protein</fullName>
    </recommendedName>
</protein>
<dbReference type="AlphaFoldDB" id="A0A5B7BX22"/>
<organism evidence="1">
    <name type="scientific">Davidia involucrata</name>
    <name type="common">Dove tree</name>
    <dbReference type="NCBI Taxonomy" id="16924"/>
    <lineage>
        <taxon>Eukaryota</taxon>
        <taxon>Viridiplantae</taxon>
        <taxon>Streptophyta</taxon>
        <taxon>Embryophyta</taxon>
        <taxon>Tracheophyta</taxon>
        <taxon>Spermatophyta</taxon>
        <taxon>Magnoliopsida</taxon>
        <taxon>eudicotyledons</taxon>
        <taxon>Gunneridae</taxon>
        <taxon>Pentapetalae</taxon>
        <taxon>asterids</taxon>
        <taxon>Cornales</taxon>
        <taxon>Nyssaceae</taxon>
        <taxon>Davidia</taxon>
    </lineage>
</organism>
<reference evidence="1" key="1">
    <citation type="submission" date="2019-08" db="EMBL/GenBank/DDBJ databases">
        <title>Reference gene set and small RNA set construction with multiple tissues from Davidia involucrata Baill.</title>
        <authorList>
            <person name="Yang H."/>
            <person name="Zhou C."/>
            <person name="Li G."/>
            <person name="Wang J."/>
            <person name="Gao P."/>
            <person name="Wang M."/>
            <person name="Wang R."/>
            <person name="Zhao Y."/>
        </authorList>
    </citation>
    <scope>NUCLEOTIDE SEQUENCE</scope>
    <source>
        <tissue evidence="1">Mixed with DoveR01_LX</tissue>
    </source>
</reference>
<proteinExistence type="predicted"/>
<dbReference type="PANTHER" id="PTHR33623">
    <property type="entry name" value="OS04G0572500 PROTEIN"/>
    <property type="match status" value="1"/>
</dbReference>